<proteinExistence type="predicted"/>
<accession>A0A0B7JIZ8</accession>
<dbReference type="EMBL" id="PYNF01000033">
    <property type="protein sequence ID" value="PSU92512.1"/>
    <property type="molecule type" value="Genomic_DNA"/>
</dbReference>
<accession>A0A2T3KBY5</accession>
<name>A0A0B7JIZ8_9GAMM</name>
<sequence length="105" mass="12621">MRLLLLSIIFVLLVKSEYMDRELSSLIIDRDNILMINKSNTASLKQLVEQKNENNDLLLQREQRRVKQQGELIVTTESLHNLLYKEEKYHNHWPDDVIDWLQQPY</sequence>
<organism evidence="1 2">
    <name type="scientific">Photobacterium kishitanii</name>
    <dbReference type="NCBI Taxonomy" id="318456"/>
    <lineage>
        <taxon>Bacteria</taxon>
        <taxon>Pseudomonadati</taxon>
        <taxon>Pseudomonadota</taxon>
        <taxon>Gammaproteobacteria</taxon>
        <taxon>Vibrionales</taxon>
        <taxon>Vibrionaceae</taxon>
        <taxon>Photobacterium</taxon>
    </lineage>
</organism>
<dbReference type="Proteomes" id="UP000241426">
    <property type="component" value="Unassembled WGS sequence"/>
</dbReference>
<gene>
    <name evidence="1" type="ORF">C9J27_22240</name>
</gene>
<comment type="caution">
    <text evidence="1">The sequence shown here is derived from an EMBL/GenBank/DDBJ whole genome shotgun (WGS) entry which is preliminary data.</text>
</comment>
<protein>
    <submittedName>
        <fullName evidence="1">Uncharacterized protein</fullName>
    </submittedName>
</protein>
<dbReference type="GeneID" id="29946583"/>
<dbReference type="RefSeq" id="WP_036791310.1">
    <property type="nucleotide sequence ID" value="NZ_JAUZMX010000002.1"/>
</dbReference>
<dbReference type="AlphaFoldDB" id="A0A0B7JIZ8"/>
<evidence type="ECO:0000313" key="1">
    <source>
        <dbReference type="EMBL" id="PSU92512.1"/>
    </source>
</evidence>
<reference evidence="1 2" key="1">
    <citation type="submission" date="2018-01" db="EMBL/GenBank/DDBJ databases">
        <title>Whole genome sequencing of Histamine producing bacteria.</title>
        <authorList>
            <person name="Butler K."/>
        </authorList>
    </citation>
    <scope>NUCLEOTIDE SEQUENCE [LARGE SCALE GENOMIC DNA]</scope>
    <source>
        <strain evidence="1 2">FS-7.2</strain>
    </source>
</reference>
<evidence type="ECO:0000313" key="2">
    <source>
        <dbReference type="Proteomes" id="UP000241426"/>
    </source>
</evidence>